<dbReference type="InterPro" id="IPR046528">
    <property type="entry name" value="DUF6593"/>
</dbReference>
<comment type="caution">
    <text evidence="3">The sequence shown here is derived from an EMBL/GenBank/DDBJ whole genome shotgun (WGS) entry which is preliminary data.</text>
</comment>
<dbReference type="Proteomes" id="UP001050691">
    <property type="component" value="Unassembled WGS sequence"/>
</dbReference>
<dbReference type="Pfam" id="PF20236">
    <property type="entry name" value="DUF6593"/>
    <property type="match status" value="1"/>
</dbReference>
<evidence type="ECO:0000313" key="4">
    <source>
        <dbReference type="Proteomes" id="UP001050691"/>
    </source>
</evidence>
<evidence type="ECO:0000313" key="3">
    <source>
        <dbReference type="EMBL" id="GJJ06272.1"/>
    </source>
</evidence>
<gene>
    <name evidence="3" type="ORF">Clacol_000463</name>
</gene>
<evidence type="ECO:0000259" key="2">
    <source>
        <dbReference type="Pfam" id="PF20236"/>
    </source>
</evidence>
<proteinExistence type="predicted"/>
<protein>
    <recommendedName>
        <fullName evidence="2">DUF6593 domain-containing protein</fullName>
    </recommendedName>
</protein>
<accession>A0AAV4ZWQ5</accession>
<name>A0AAV4ZWQ5_9AGAM</name>
<feature type="compositionally biased region" description="Low complexity" evidence="1">
    <location>
        <begin position="276"/>
        <end position="286"/>
    </location>
</feature>
<feature type="compositionally biased region" description="Polar residues" evidence="1">
    <location>
        <begin position="254"/>
        <end position="275"/>
    </location>
</feature>
<dbReference type="EMBL" id="BPWL01000001">
    <property type="protein sequence ID" value="GJJ06272.1"/>
    <property type="molecule type" value="Genomic_DNA"/>
</dbReference>
<dbReference type="AlphaFoldDB" id="A0AAV4ZWQ5"/>
<reference evidence="3" key="1">
    <citation type="submission" date="2021-10" db="EMBL/GenBank/DDBJ databases">
        <title>De novo Genome Assembly of Clathrus columnatus (Basidiomycota, Fungi) Using Illumina and Nanopore Sequence Data.</title>
        <authorList>
            <person name="Ogiso-Tanaka E."/>
            <person name="Itagaki H."/>
            <person name="Hosoya T."/>
            <person name="Hosaka K."/>
        </authorList>
    </citation>
    <scope>NUCLEOTIDE SEQUENCE</scope>
    <source>
        <strain evidence="3">MO-923</strain>
    </source>
</reference>
<keyword evidence="4" id="KW-1185">Reference proteome</keyword>
<feature type="domain" description="DUF6593" evidence="2">
    <location>
        <begin position="23"/>
        <end position="183"/>
    </location>
</feature>
<organism evidence="3 4">
    <name type="scientific">Clathrus columnatus</name>
    <dbReference type="NCBI Taxonomy" id="1419009"/>
    <lineage>
        <taxon>Eukaryota</taxon>
        <taxon>Fungi</taxon>
        <taxon>Dikarya</taxon>
        <taxon>Basidiomycota</taxon>
        <taxon>Agaricomycotina</taxon>
        <taxon>Agaricomycetes</taxon>
        <taxon>Phallomycetidae</taxon>
        <taxon>Phallales</taxon>
        <taxon>Clathraceae</taxon>
        <taxon>Clathrus</taxon>
    </lineage>
</organism>
<sequence>MSPTLSTPSPQLTLRLSSPSFLETVLTEEGLPVYSTETYENNTTLSRCDPYYGLSLVASIQWPHHESSTSFCKGKAKEFPSPRIFINGTSVSDDELLKRNFVNTSRKFRLPGHSVSFKWRRVQGVFQCVSSSGTPVAVFEPAILTARARITIYVNATTTAFSDVGDRVSTLLADYIVVTALLLTTHPQDWQGLRTSPPSPLELPVLDISADSPTSSSPFSPLSALSMPSTPLTATSISTSTSNYPHYPIPTPRLYTNSTHSHAHSQSLPSSEWGYQQQQSQQQFSRQEGRLSPRHASTFDLTSSSTFFDKQEDFLLEQESPPPYEEIQWTVRVRQPRRTTTTC</sequence>
<feature type="region of interest" description="Disordered" evidence="1">
    <location>
        <begin position="236"/>
        <end position="292"/>
    </location>
</feature>
<evidence type="ECO:0000256" key="1">
    <source>
        <dbReference type="SAM" id="MobiDB-lite"/>
    </source>
</evidence>